<keyword evidence="4" id="KW-1003">Cell membrane</keyword>
<proteinExistence type="inferred from homology"/>
<keyword evidence="7 11" id="KW-0067">ATP-binding</keyword>
<comment type="subcellular location">
    <subcellularLocation>
        <location evidence="1">Cell inner membrane</location>
        <topology evidence="1">Peripheral membrane protein</topology>
    </subcellularLocation>
</comment>
<keyword evidence="6" id="KW-0547">Nucleotide-binding</keyword>
<sequence>MADYSEIKQQPLLRVEQLVVVTTDKSKRRLVDNVSFDLRGGEVLGLIGESGAGKSTIGLAILGHCRHGMRIDSGKILFKDTDLSRMSQRRLRAIRGKRIAYVAQSSGAAFNPAITIGEQVIEATLKHRILPRQQAQAKAIELFTQLGLPEPAQFYQRYPHQVSGGQLQRAMIAMALCAGPELLIFDEPTTALDVTTQLGVLKAIAEVIRLSGVAAIYISHDLAVVAQISDRIMVLQHGKTVEHAATARLLDSPAQDYTRRLLTAQGEHREAMPMDQPELLRIENISARYHQQPVLKNLYLSIPRGRTLAVIGESGSGKSTLGKVICGLHQPESGLVSIENQPLSAGLRARSRQQLRDIQLIHQIPDTALNPKEIIGKQISRVLECFTPLDRSQRAARVQQLLEQVGLSSELATRLPAALSGGQKQRVCIARALAAEPKLIICDEPTSALDPLVARDVLALLRDIQRQTGISYLFITHDLQVVREVADEVAVLFKGEIVRNGSVSTTLTEPLDNYTRQLLRSVPEMRIGWLQEQTA</sequence>
<dbReference type="PANTHER" id="PTHR43297:SF14">
    <property type="entry name" value="ATPASE AAA-TYPE CORE DOMAIN-CONTAINING PROTEIN"/>
    <property type="match status" value="1"/>
</dbReference>
<keyword evidence="8" id="KW-1278">Translocase</keyword>
<evidence type="ECO:0000256" key="9">
    <source>
        <dbReference type="ARBA" id="ARBA00023136"/>
    </source>
</evidence>
<dbReference type="AlphaFoldDB" id="A0AB39VJY0"/>
<dbReference type="Pfam" id="PF00005">
    <property type="entry name" value="ABC_tran"/>
    <property type="match status" value="2"/>
</dbReference>
<dbReference type="SUPFAM" id="SSF52540">
    <property type="entry name" value="P-loop containing nucleoside triphosphate hydrolases"/>
    <property type="match status" value="2"/>
</dbReference>
<keyword evidence="5" id="KW-0997">Cell inner membrane</keyword>
<dbReference type="PROSITE" id="PS50893">
    <property type="entry name" value="ABC_TRANSPORTER_2"/>
    <property type="match status" value="2"/>
</dbReference>
<dbReference type="PROSITE" id="PS00211">
    <property type="entry name" value="ABC_TRANSPORTER_1"/>
    <property type="match status" value="2"/>
</dbReference>
<feature type="domain" description="ABC transporter" evidence="10">
    <location>
        <begin position="280"/>
        <end position="519"/>
    </location>
</feature>
<dbReference type="FunFam" id="3.40.50.300:FF:002585">
    <property type="entry name" value="Glutathione import ATP-binding protein GsiA"/>
    <property type="match status" value="1"/>
</dbReference>
<evidence type="ECO:0000256" key="7">
    <source>
        <dbReference type="ARBA" id="ARBA00022840"/>
    </source>
</evidence>
<accession>A0AB39VJY0</accession>
<dbReference type="InterPro" id="IPR022357">
    <property type="entry name" value="MIP_CS"/>
</dbReference>
<gene>
    <name evidence="11" type="ORF">AB3G37_12800</name>
</gene>
<protein>
    <submittedName>
        <fullName evidence="11">ABC transporter ATP-binding protein</fullName>
    </submittedName>
</protein>
<dbReference type="InterPro" id="IPR003439">
    <property type="entry name" value="ABC_transporter-like_ATP-bd"/>
</dbReference>
<evidence type="ECO:0000313" key="11">
    <source>
        <dbReference type="EMBL" id="XDU70472.1"/>
    </source>
</evidence>
<reference evidence="11" key="1">
    <citation type="submission" date="2024-07" db="EMBL/GenBank/DDBJ databases">
        <authorList>
            <person name="Biller S.J."/>
        </authorList>
    </citation>
    <scope>NUCLEOTIDE SEQUENCE</scope>
    <source>
        <strain evidence="11">WC2420</strain>
    </source>
</reference>
<dbReference type="GO" id="GO:0005886">
    <property type="term" value="C:plasma membrane"/>
    <property type="evidence" value="ECO:0007669"/>
    <property type="project" value="UniProtKB-SubCell"/>
</dbReference>
<dbReference type="SMART" id="SM00382">
    <property type="entry name" value="AAA"/>
    <property type="match status" value="2"/>
</dbReference>
<dbReference type="GO" id="GO:0005524">
    <property type="term" value="F:ATP binding"/>
    <property type="evidence" value="ECO:0007669"/>
    <property type="project" value="UniProtKB-KW"/>
</dbReference>
<dbReference type="InterPro" id="IPR003593">
    <property type="entry name" value="AAA+_ATPase"/>
</dbReference>
<evidence type="ECO:0000256" key="5">
    <source>
        <dbReference type="ARBA" id="ARBA00022519"/>
    </source>
</evidence>
<dbReference type="InterPro" id="IPR050388">
    <property type="entry name" value="ABC_Ni/Peptide_Import"/>
</dbReference>
<evidence type="ECO:0000256" key="3">
    <source>
        <dbReference type="ARBA" id="ARBA00022448"/>
    </source>
</evidence>
<feature type="domain" description="ABC transporter" evidence="10">
    <location>
        <begin position="13"/>
        <end position="262"/>
    </location>
</feature>
<evidence type="ECO:0000259" key="10">
    <source>
        <dbReference type="PROSITE" id="PS50893"/>
    </source>
</evidence>
<dbReference type="CDD" id="cd03257">
    <property type="entry name" value="ABC_NikE_OppD_transporters"/>
    <property type="match status" value="2"/>
</dbReference>
<name>A0AB39VJY0_9GAMM</name>
<evidence type="ECO:0000256" key="8">
    <source>
        <dbReference type="ARBA" id="ARBA00022967"/>
    </source>
</evidence>
<comment type="similarity">
    <text evidence="2">Belongs to the ABC transporter superfamily.</text>
</comment>
<evidence type="ECO:0000256" key="2">
    <source>
        <dbReference type="ARBA" id="ARBA00005417"/>
    </source>
</evidence>
<evidence type="ECO:0000256" key="1">
    <source>
        <dbReference type="ARBA" id="ARBA00004417"/>
    </source>
</evidence>
<keyword evidence="3" id="KW-0813">Transport</keyword>
<dbReference type="PANTHER" id="PTHR43297">
    <property type="entry name" value="OLIGOPEPTIDE TRANSPORT ATP-BINDING PROTEIN APPD"/>
    <property type="match status" value="1"/>
</dbReference>
<organism evidence="11">
    <name type="scientific">Rouxiella sp. WC2420</name>
    <dbReference type="NCBI Taxonomy" id="3234145"/>
    <lineage>
        <taxon>Bacteria</taxon>
        <taxon>Pseudomonadati</taxon>
        <taxon>Pseudomonadota</taxon>
        <taxon>Gammaproteobacteria</taxon>
        <taxon>Enterobacterales</taxon>
        <taxon>Yersiniaceae</taxon>
        <taxon>Rouxiella</taxon>
    </lineage>
</organism>
<dbReference type="PROSITE" id="PS00221">
    <property type="entry name" value="MIP"/>
    <property type="match status" value="1"/>
</dbReference>
<keyword evidence="9" id="KW-0472">Membrane</keyword>
<evidence type="ECO:0000256" key="6">
    <source>
        <dbReference type="ARBA" id="ARBA00022741"/>
    </source>
</evidence>
<dbReference type="RefSeq" id="WP_369788005.1">
    <property type="nucleotide sequence ID" value="NZ_CP165628.1"/>
</dbReference>
<dbReference type="GO" id="GO:0016887">
    <property type="term" value="F:ATP hydrolysis activity"/>
    <property type="evidence" value="ECO:0007669"/>
    <property type="project" value="InterPro"/>
</dbReference>
<dbReference type="EMBL" id="CP165628">
    <property type="protein sequence ID" value="XDU70472.1"/>
    <property type="molecule type" value="Genomic_DNA"/>
</dbReference>
<dbReference type="NCBIfam" id="NF007739">
    <property type="entry name" value="PRK10419.1"/>
    <property type="match status" value="2"/>
</dbReference>
<dbReference type="InterPro" id="IPR027417">
    <property type="entry name" value="P-loop_NTPase"/>
</dbReference>
<dbReference type="Gene3D" id="3.40.50.300">
    <property type="entry name" value="P-loop containing nucleotide triphosphate hydrolases"/>
    <property type="match status" value="2"/>
</dbReference>
<evidence type="ECO:0000256" key="4">
    <source>
        <dbReference type="ARBA" id="ARBA00022475"/>
    </source>
</evidence>
<dbReference type="InterPro" id="IPR017871">
    <property type="entry name" value="ABC_transporter-like_CS"/>
</dbReference>